<evidence type="ECO:0000256" key="1">
    <source>
        <dbReference type="SAM" id="MobiDB-lite"/>
    </source>
</evidence>
<keyword evidence="2" id="KW-0472">Membrane</keyword>
<dbReference type="Proteomes" id="UP000216352">
    <property type="component" value="Unassembled WGS sequence"/>
</dbReference>
<reference evidence="5 6" key="1">
    <citation type="journal article" date="2017" name="BMC Genomics">
        <title>Comparative genomic and phylogenomic analyses of the Bifidobacteriaceae family.</title>
        <authorList>
            <person name="Lugli G.A."/>
            <person name="Milani C."/>
            <person name="Turroni F."/>
            <person name="Duranti S."/>
            <person name="Mancabelli L."/>
            <person name="Mangifesta M."/>
            <person name="Ferrario C."/>
            <person name="Modesto M."/>
            <person name="Mattarelli P."/>
            <person name="Jiri K."/>
            <person name="van Sinderen D."/>
            <person name="Ventura M."/>
        </authorList>
    </citation>
    <scope>NUCLEOTIDE SEQUENCE [LARGE SCALE GENOMIC DNA]</scope>
    <source>
        <strain evidence="5 6">DSM 28807</strain>
    </source>
</reference>
<keyword evidence="2" id="KW-1133">Transmembrane helix</keyword>
<accession>A0A261FKB9</accession>
<evidence type="ECO:0000256" key="2">
    <source>
        <dbReference type="SAM" id="Phobius"/>
    </source>
</evidence>
<comment type="caution">
    <text evidence="5">The sequence shown here is derived from an EMBL/GenBank/DDBJ whole genome shotgun (WGS) entry which is preliminary data.</text>
</comment>
<keyword evidence="6" id="KW-1185">Reference proteome</keyword>
<organism evidence="5 6">
    <name type="scientific">Bifidobacterium lemurum</name>
    <dbReference type="NCBI Taxonomy" id="1603886"/>
    <lineage>
        <taxon>Bacteria</taxon>
        <taxon>Bacillati</taxon>
        <taxon>Actinomycetota</taxon>
        <taxon>Actinomycetes</taxon>
        <taxon>Bifidobacteriales</taxon>
        <taxon>Bifidobacteriaceae</taxon>
        <taxon>Bifidobacterium</taxon>
    </lineage>
</organism>
<feature type="domain" description="Adhesin isopeptide-forming adherence" evidence="4">
    <location>
        <begin position="744"/>
        <end position="925"/>
    </location>
</feature>
<dbReference type="Gene3D" id="2.60.40.740">
    <property type="match status" value="3"/>
</dbReference>
<evidence type="ECO:0000313" key="6">
    <source>
        <dbReference type="Proteomes" id="UP000216352"/>
    </source>
</evidence>
<feature type="compositionally biased region" description="Acidic residues" evidence="1">
    <location>
        <begin position="1235"/>
        <end position="1264"/>
    </location>
</feature>
<evidence type="ECO:0000259" key="4">
    <source>
        <dbReference type="Pfam" id="PF17998"/>
    </source>
</evidence>
<feature type="region of interest" description="Disordered" evidence="1">
    <location>
        <begin position="545"/>
        <end position="564"/>
    </location>
</feature>
<name>A0A261FKB9_9BIFI</name>
<dbReference type="InterPro" id="IPR032300">
    <property type="entry name" value="Antigen_C"/>
</dbReference>
<gene>
    <name evidence="5" type="ORF">BLEM_2291</name>
</gene>
<dbReference type="InterPro" id="IPR026345">
    <property type="entry name" value="Adh_isopep-form_adh_dom"/>
</dbReference>
<feature type="region of interest" description="Disordered" evidence="1">
    <location>
        <begin position="1225"/>
        <end position="1264"/>
    </location>
</feature>
<proteinExistence type="predicted"/>
<sequence>MSMGFTSNGHGMRSHDPQPTRGKKKGIVRSFVAALVAATILAGGITSTANAEGGGGFAPGGGGDQPAEIGLAYHDHNDGGWGGMNLASFKKAVAAMGATYNIGKLPDADAKANTAITMANDECVARFNKLHPGETADCRMVAVGVVVTATTHNYSGIGSATSSYWKNAWDGNASVQETHFNDGEQYLVSDSFSDSSRTVNDIAAEQWKDPNNPVVIVIALNQYEPVDPETPPTPPSKTVTSGVSADSMTNTTVITTGTGVGGTSMVIRDTINANGMAYTVTGQKVTDTTTGEDVSSKFTFNTADGSAAPDNVATATWNGGDLPDEHEFAWELTITVSLPEVSKVEDTPSVVWNDEGTGDVEGKSFDTWRPAPDKSWILWDSAASQWKAVVDSDHTNSTGADGMTFLDGDRVGSVVNGVVAADLAQAPETFVLEDDWTDADYIFDADDVSKLRVYESDASDGERSSVADIANTGRDVTDQFDIEIRDTKAVATAKKEYREGLKGMDTAKQVTLLVPGTVNFANGGGAAQVRSDFGKEAGDEITFCSDPSVDQDPSSPTLTNAGSQTVNKQTVETNEPYICGYVPPVKKDVIAEASQGGGQESVDGKIVYPGQRVEYQLTTEPQLPSDLAYGVSQIVFTDTFDEYLTPDKQTVEMMDLSTGKVVPKSKYETKWDDEEHLFQLAVTDADLIAQWRAGSTPRVQIRFEGTVDEDAPTDHQVGNEWMLIINNSLTPSNRVFNLPPDFEPSKKVTQSASQGDPSVSIDGKTMLLGDTGNYVIDLDLTQKDTAYRVWKAGIVDDYDQEYVTVNEQDIEVLSASGEDVTDKFNVAIIDGVAYVFARTVDTPIPATGETVKGDPQPTDLKAYAVSDEHDPLADPSIDQALLGQTYQVVLPYVVSKVDDGYTVVNEATQVLNDQRKTTNQVSNPLKPINPSKDVVVSVDGDSVDGHSIWLDRLFLYRLDSSVLPVDRAYPEVTDWSITDPFDVEHDEYQGAWAAYLARDLYKDGEVIAKAGEKVAGTGFDSSKFGGDLFEAVWDEESGTFTVSATQLYLGLVSADTEHEAAWYAFPLMRRIALGTDIENSFTETINGVERPSNVVRTNTPDTAPSIHVEKFDEGSGWPDGDRDDTKDALELGSKGEEKTIVFRITNTSKTDPETGEGAWFQAKDLDLTDETVAGDGEVVDLEYPADWDTLVLKPGDSVDVKGTLKGVTDHHTDRAQVTGTPLFECPATIDPLNPDSDDTTSEPGDNDGEDDATTDDADSVEPVEIEGRLMCADTSVTSNTDDWNAKVKPPLADTGLAIGGVVVAAILIAGAGLGLLAVRRKGTGSQARHSA</sequence>
<dbReference type="Pfam" id="PF17998">
    <property type="entry name" value="AgI_II_C2"/>
    <property type="match status" value="2"/>
</dbReference>
<dbReference type="NCBIfam" id="TIGR04228">
    <property type="entry name" value="isopep_sspB_C2"/>
    <property type="match status" value="1"/>
</dbReference>
<protein>
    <submittedName>
        <fullName evidence="5">Phage tail protein</fullName>
    </submittedName>
</protein>
<keyword evidence="2" id="KW-0812">Transmembrane</keyword>
<evidence type="ECO:0000259" key="3">
    <source>
        <dbReference type="Pfam" id="PF16364"/>
    </source>
</evidence>
<feature type="region of interest" description="Disordered" evidence="1">
    <location>
        <begin position="1"/>
        <end position="24"/>
    </location>
</feature>
<feature type="transmembrane region" description="Helical" evidence="2">
    <location>
        <begin position="1296"/>
        <end position="1318"/>
    </location>
</feature>
<feature type="domain" description="Adhesin isopeptide-forming adherence" evidence="4">
    <location>
        <begin position="592"/>
        <end position="737"/>
    </location>
</feature>
<feature type="compositionally biased region" description="Low complexity" evidence="1">
    <location>
        <begin position="545"/>
        <end position="556"/>
    </location>
</feature>
<dbReference type="STRING" id="1603886.GCA_001895165_01562"/>
<feature type="domain" description="Cell surface antigen C-terminal" evidence="3">
    <location>
        <begin position="929"/>
        <end position="1100"/>
    </location>
</feature>
<dbReference type="EMBL" id="MWWX01000024">
    <property type="protein sequence ID" value="OZG59256.1"/>
    <property type="molecule type" value="Genomic_DNA"/>
</dbReference>
<dbReference type="Pfam" id="PF16364">
    <property type="entry name" value="Antigen_C"/>
    <property type="match status" value="1"/>
</dbReference>
<evidence type="ECO:0000313" key="5">
    <source>
        <dbReference type="EMBL" id="OZG59256.1"/>
    </source>
</evidence>